<dbReference type="Proteomes" id="UP000664940">
    <property type="component" value="Unassembled WGS sequence"/>
</dbReference>
<proteinExistence type="predicted"/>
<keyword evidence="3 10" id="KW-0489">Methyltransferase</keyword>
<dbReference type="SUPFAM" id="SSF50044">
    <property type="entry name" value="SH3-domain"/>
    <property type="match status" value="1"/>
</dbReference>
<dbReference type="PROSITE" id="PS50002">
    <property type="entry name" value="SH3"/>
    <property type="match status" value="1"/>
</dbReference>
<evidence type="ECO:0000256" key="6">
    <source>
        <dbReference type="ARBA" id="ARBA00023242"/>
    </source>
</evidence>
<dbReference type="PANTHER" id="PTHR11006:SF92">
    <property type="entry name" value="PROTEIN ARGININE N-METHYLTRANSFERASE 2"/>
    <property type="match status" value="1"/>
</dbReference>
<reference evidence="10 11" key="1">
    <citation type="journal article" date="2020" name="Nature">
        <title>Six reference-quality genomes reveal evolution of bat adaptations.</title>
        <authorList>
            <person name="Jebb D."/>
            <person name="Huang Z."/>
            <person name="Pippel M."/>
            <person name="Hughes G.M."/>
            <person name="Lavrichenko K."/>
            <person name="Devanna P."/>
            <person name="Winkler S."/>
            <person name="Jermiin L.S."/>
            <person name="Skirmuntt E.C."/>
            <person name="Katzourakis A."/>
            <person name="Burkitt-Gray L."/>
            <person name="Ray D.A."/>
            <person name="Sullivan K.A.M."/>
            <person name="Roscito J.G."/>
            <person name="Kirilenko B.M."/>
            <person name="Davalos L.M."/>
            <person name="Corthals A.P."/>
            <person name="Power M.L."/>
            <person name="Jones G."/>
            <person name="Ransome R.D."/>
            <person name="Dechmann D.K.N."/>
            <person name="Locatelli A.G."/>
            <person name="Puechmaille S.J."/>
            <person name="Fedrigo O."/>
            <person name="Jarvis E.D."/>
            <person name="Hiller M."/>
            <person name="Vernes S.C."/>
            <person name="Myers E.W."/>
            <person name="Teeling E.C."/>
        </authorList>
    </citation>
    <scope>NUCLEOTIDE SEQUENCE [LARGE SCALE GENOMIC DNA]</scope>
    <source>
        <strain evidence="10">Bat1K_MPI-CBG_1</strain>
    </source>
</reference>
<organism evidence="10 11">
    <name type="scientific">Phyllostomus discolor</name>
    <name type="common">pale spear-nosed bat</name>
    <dbReference type="NCBI Taxonomy" id="89673"/>
    <lineage>
        <taxon>Eukaryota</taxon>
        <taxon>Metazoa</taxon>
        <taxon>Chordata</taxon>
        <taxon>Craniata</taxon>
        <taxon>Vertebrata</taxon>
        <taxon>Euteleostomi</taxon>
        <taxon>Mammalia</taxon>
        <taxon>Eutheria</taxon>
        <taxon>Laurasiatheria</taxon>
        <taxon>Chiroptera</taxon>
        <taxon>Yangochiroptera</taxon>
        <taxon>Phyllostomidae</taxon>
        <taxon>Phyllostominae</taxon>
        <taxon>Phyllostomus</taxon>
    </lineage>
</organism>
<dbReference type="InterPro" id="IPR025799">
    <property type="entry name" value="Arg_MeTrfase"/>
</dbReference>
<dbReference type="FunFam" id="2.30.30.40:FF:000098">
    <property type="entry name" value="Protein arginine N-methyltransferase 2 isoform 1"/>
    <property type="match status" value="1"/>
</dbReference>
<comment type="caution">
    <text evidence="10">The sequence shown here is derived from an EMBL/GenBank/DDBJ whole genome shotgun (WGS) entry which is preliminary data.</text>
</comment>
<feature type="region of interest" description="Disordered" evidence="8">
    <location>
        <begin position="1"/>
        <end position="21"/>
    </location>
</feature>
<comment type="subcellular location">
    <subcellularLocation>
        <location evidence="1">Nucleus</location>
    </subcellularLocation>
</comment>
<sequence>MATSGDCPGSESQEGEEPVGHCEEHLAEGVQPEEFVAIADYSATDETQLSFLRGEKILILRQTTADWWWGERAGCCGYIPANHLGKVLFWDNAYEFNLSALKSLAIKEFFSKPKYNHILKPEDCLSEPCTILQLDMRTVQIADLETMKGELCFDIKKAGTLHGFTAWFSVRFQNLEEDEPQLVLSTGPFHPTTHWKQVLFMMDEPVPVYMGDVLTGSVVLQRNPVWRRHMSVALSWSVTSGQDPASQRVGEKVFPIWR</sequence>
<dbReference type="PRINTS" id="PR00452">
    <property type="entry name" value="SH3DOMAIN"/>
</dbReference>
<dbReference type="Pfam" id="PF00018">
    <property type="entry name" value="SH3_1"/>
    <property type="match status" value="1"/>
</dbReference>
<dbReference type="GO" id="GO:0016274">
    <property type="term" value="F:protein-arginine N-methyltransferase activity"/>
    <property type="evidence" value="ECO:0007669"/>
    <property type="project" value="InterPro"/>
</dbReference>
<dbReference type="SMART" id="SM00326">
    <property type="entry name" value="SH3"/>
    <property type="match status" value="1"/>
</dbReference>
<keyword evidence="4 10" id="KW-0808">Transferase</keyword>
<dbReference type="Gene3D" id="2.70.160.11">
    <property type="entry name" value="Hnrnp arginine n-methyltransferase1"/>
    <property type="match status" value="1"/>
</dbReference>
<dbReference type="GO" id="GO:0005634">
    <property type="term" value="C:nucleus"/>
    <property type="evidence" value="ECO:0007669"/>
    <property type="project" value="UniProtKB-SubCell"/>
</dbReference>
<evidence type="ECO:0000256" key="8">
    <source>
        <dbReference type="SAM" id="MobiDB-lite"/>
    </source>
</evidence>
<dbReference type="InterPro" id="IPR001452">
    <property type="entry name" value="SH3_domain"/>
</dbReference>
<dbReference type="AlphaFoldDB" id="A0A834AVC5"/>
<name>A0A834AVC5_9CHIR</name>
<dbReference type="GO" id="GO:0042054">
    <property type="term" value="F:histone methyltransferase activity"/>
    <property type="evidence" value="ECO:0007669"/>
    <property type="project" value="TreeGrafter"/>
</dbReference>
<accession>A0A834AVC5</accession>
<evidence type="ECO:0000313" key="11">
    <source>
        <dbReference type="Proteomes" id="UP000664940"/>
    </source>
</evidence>
<keyword evidence="6" id="KW-0539">Nucleus</keyword>
<dbReference type="InterPro" id="IPR029063">
    <property type="entry name" value="SAM-dependent_MTases_sf"/>
</dbReference>
<dbReference type="EMBL" id="JABVXQ010000003">
    <property type="protein sequence ID" value="KAF6121248.1"/>
    <property type="molecule type" value="Genomic_DNA"/>
</dbReference>
<evidence type="ECO:0000313" key="10">
    <source>
        <dbReference type="EMBL" id="KAF6121248.1"/>
    </source>
</evidence>
<dbReference type="Pfam" id="PF22528">
    <property type="entry name" value="PRMT_C"/>
    <property type="match status" value="1"/>
</dbReference>
<keyword evidence="2 7" id="KW-0728">SH3 domain</keyword>
<dbReference type="InterPro" id="IPR055135">
    <property type="entry name" value="PRMT_dom"/>
</dbReference>
<evidence type="ECO:0000256" key="1">
    <source>
        <dbReference type="ARBA" id="ARBA00004123"/>
    </source>
</evidence>
<dbReference type="PANTHER" id="PTHR11006">
    <property type="entry name" value="PROTEIN ARGININE N-METHYLTRANSFERASE"/>
    <property type="match status" value="1"/>
</dbReference>
<evidence type="ECO:0000256" key="4">
    <source>
        <dbReference type="ARBA" id="ARBA00022679"/>
    </source>
</evidence>
<evidence type="ECO:0000256" key="7">
    <source>
        <dbReference type="PROSITE-ProRule" id="PRU00192"/>
    </source>
</evidence>
<feature type="domain" description="SH3" evidence="9">
    <location>
        <begin position="30"/>
        <end position="89"/>
    </location>
</feature>
<dbReference type="CDD" id="cd11806">
    <property type="entry name" value="SH3_PRMT2"/>
    <property type="match status" value="1"/>
</dbReference>
<evidence type="ECO:0000256" key="2">
    <source>
        <dbReference type="ARBA" id="ARBA00022443"/>
    </source>
</evidence>
<evidence type="ECO:0000256" key="5">
    <source>
        <dbReference type="ARBA" id="ARBA00022691"/>
    </source>
</evidence>
<evidence type="ECO:0000259" key="9">
    <source>
        <dbReference type="PROSITE" id="PS50002"/>
    </source>
</evidence>
<protein>
    <submittedName>
        <fullName evidence="10">Protein arginine methyltransferase 2</fullName>
    </submittedName>
</protein>
<gene>
    <name evidence="10" type="ORF">HJG60_015578</name>
</gene>
<evidence type="ECO:0000256" key="3">
    <source>
        <dbReference type="ARBA" id="ARBA00022603"/>
    </source>
</evidence>
<dbReference type="SUPFAM" id="SSF53335">
    <property type="entry name" value="S-adenosyl-L-methionine-dependent methyltransferases"/>
    <property type="match status" value="1"/>
</dbReference>
<dbReference type="Gene3D" id="2.30.30.40">
    <property type="entry name" value="SH3 Domains"/>
    <property type="match status" value="1"/>
</dbReference>
<dbReference type="GO" id="GO:0032259">
    <property type="term" value="P:methylation"/>
    <property type="evidence" value="ECO:0007669"/>
    <property type="project" value="UniProtKB-KW"/>
</dbReference>
<dbReference type="InterPro" id="IPR036028">
    <property type="entry name" value="SH3-like_dom_sf"/>
</dbReference>
<keyword evidence="5" id="KW-0949">S-adenosyl-L-methionine</keyword>
<dbReference type="FunFam" id="2.70.160.11:FF:000007">
    <property type="entry name" value="Protein arginine N-methyltransferase 2"/>
    <property type="match status" value="1"/>
</dbReference>